<dbReference type="GO" id="GO:0008270">
    <property type="term" value="F:zinc ion binding"/>
    <property type="evidence" value="ECO:0007669"/>
    <property type="project" value="InterPro"/>
</dbReference>
<dbReference type="SMART" id="SM00360">
    <property type="entry name" value="RRM"/>
    <property type="match status" value="1"/>
</dbReference>
<dbReference type="CDD" id="cd00590">
    <property type="entry name" value="RRM_SF"/>
    <property type="match status" value="1"/>
</dbReference>
<feature type="compositionally biased region" description="Low complexity" evidence="3">
    <location>
        <begin position="131"/>
        <end position="140"/>
    </location>
</feature>
<feature type="domain" description="RRM" evidence="4">
    <location>
        <begin position="44"/>
        <end position="119"/>
    </location>
</feature>
<dbReference type="Gene3D" id="3.30.160.60">
    <property type="entry name" value="Classic Zinc Finger"/>
    <property type="match status" value="1"/>
</dbReference>
<dbReference type="SUPFAM" id="SSF81301">
    <property type="entry name" value="Nucleotidyltransferase"/>
    <property type="match status" value="1"/>
</dbReference>
<evidence type="ECO:0000256" key="3">
    <source>
        <dbReference type="SAM" id="MobiDB-lite"/>
    </source>
</evidence>
<dbReference type="InterPro" id="IPR043519">
    <property type="entry name" value="NT_sf"/>
</dbReference>
<evidence type="ECO:0000256" key="2">
    <source>
        <dbReference type="PROSITE-ProRule" id="PRU00176"/>
    </source>
</evidence>
<dbReference type="Gene3D" id="3.30.70.330">
    <property type="match status" value="1"/>
</dbReference>
<dbReference type="GO" id="GO:0003723">
    <property type="term" value="F:RNA binding"/>
    <property type="evidence" value="ECO:0007669"/>
    <property type="project" value="UniProtKB-UniRule"/>
</dbReference>
<reference evidence="5" key="1">
    <citation type="submission" date="2022-12" db="EMBL/GenBank/DDBJ databases">
        <title>Chromosome-level genome assembly of the bean flower thrips Megalurothrips usitatus.</title>
        <authorList>
            <person name="Ma L."/>
            <person name="Liu Q."/>
            <person name="Li H."/>
            <person name="Cai W."/>
        </authorList>
    </citation>
    <scope>NUCLEOTIDE SEQUENCE</scope>
    <source>
        <strain evidence="5">Cailab_2022a</strain>
    </source>
</reference>
<keyword evidence="6" id="KW-1185">Reference proteome</keyword>
<keyword evidence="1 2" id="KW-0694">RNA-binding</keyword>
<dbReference type="Proteomes" id="UP001075354">
    <property type="component" value="Chromosome 4"/>
</dbReference>
<evidence type="ECO:0000313" key="6">
    <source>
        <dbReference type="Proteomes" id="UP001075354"/>
    </source>
</evidence>
<dbReference type="SUPFAM" id="SSF54928">
    <property type="entry name" value="RNA-binding domain, RBD"/>
    <property type="match status" value="1"/>
</dbReference>
<name>A0AAV7XTY9_9NEOP</name>
<dbReference type="InterPro" id="IPR054708">
    <property type="entry name" value="MTPAP-like_central"/>
</dbReference>
<dbReference type="Gene3D" id="3.30.460.10">
    <property type="entry name" value="Beta Polymerase, domain 2"/>
    <property type="match status" value="1"/>
</dbReference>
<dbReference type="EMBL" id="JAPTSV010000004">
    <property type="protein sequence ID" value="KAJ1528850.1"/>
    <property type="molecule type" value="Genomic_DNA"/>
</dbReference>
<dbReference type="PANTHER" id="PTHR12271:SF127">
    <property type="entry name" value="SPECKLE TARGETED PIP5K1A-REGULATED POLY(A) POLYMERASE"/>
    <property type="match status" value="1"/>
</dbReference>
<sequence>MSLYEFCEVCNVSLSQDSYKSHMTGKRHKLQVERLANTKTIEETGLFVQGVPPGVSASELQTVFGRFGSVSKIEIYGNKAYVNYSEKTSREEAIKHQHTVLNKVLDVRRRVIQMRANRSSEENHHKRGFAQSQQPPVSSQATEVKPLKIDEAVILRSLIDPAPITDQLNCLKKVLLAEPNHCHYVVQNICSDLVKSLKPNFRICELLAFGSMTTGLAFKDSDLDVYAQLEFDTSTHLLSGGDQTSFKKSFAKVKSSLYSKKYLFGNIVPISHAKIPIIKFVHLKTNISCDLSFNDAIGYCNSRLLRHYLNMNERFFDLLFFIKCWARMHNLCASNKLSNFSLSMLGLSFLLSLKEASGNKIVPPVQELLTGADTSNPHHIVSGWRCGFNETPITVTLPDSPEFSFLGLLKNFFEYIGKLPFDTHVISVLTGEFIKRETFLGSPGDLPEVYEPYRCHIAENPANVLFKAGQSAVIHDPFKLSHNLMGRVVPTVLSEFIQACKTSEEKCTAGIANNDEQLRLLHALLDPKSLRGKTAGKQTSIVVELPKDSSSKNVIDLIHSIFEKILFLEISAQSTDNVNAKVKKIEGMTDVHGTDILDVICCEGTKDVWNGRKKAKSTVNSKGTCLLKNPLTFENEQYISEFIAGQSTQKVHVNFKCEISCKENKLHLCLSDTSEKSYANFNSVTSFLHQQLPKWISSLSSVIVAECESSGTTSAVRE</sequence>
<organism evidence="5 6">
    <name type="scientific">Megalurothrips usitatus</name>
    <name type="common">bean blossom thrips</name>
    <dbReference type="NCBI Taxonomy" id="439358"/>
    <lineage>
        <taxon>Eukaryota</taxon>
        <taxon>Metazoa</taxon>
        <taxon>Ecdysozoa</taxon>
        <taxon>Arthropoda</taxon>
        <taxon>Hexapoda</taxon>
        <taxon>Insecta</taxon>
        <taxon>Pterygota</taxon>
        <taxon>Neoptera</taxon>
        <taxon>Paraneoptera</taxon>
        <taxon>Thysanoptera</taxon>
        <taxon>Terebrantia</taxon>
        <taxon>Thripoidea</taxon>
        <taxon>Thripidae</taxon>
        <taxon>Megalurothrips</taxon>
    </lineage>
</organism>
<dbReference type="SUPFAM" id="SSF81631">
    <property type="entry name" value="PAP/OAS1 substrate-binding domain"/>
    <property type="match status" value="1"/>
</dbReference>
<dbReference type="PANTHER" id="PTHR12271">
    <property type="entry name" value="POLY A POLYMERASE CID PAP -RELATED"/>
    <property type="match status" value="1"/>
</dbReference>
<dbReference type="InterPro" id="IPR003604">
    <property type="entry name" value="Matrin/U1-like-C_Znf_C2H2"/>
</dbReference>
<comment type="caution">
    <text evidence="5">The sequence shown here is derived from an EMBL/GenBank/DDBJ whole genome shotgun (WGS) entry which is preliminary data.</text>
</comment>
<evidence type="ECO:0000313" key="5">
    <source>
        <dbReference type="EMBL" id="KAJ1528850.1"/>
    </source>
</evidence>
<dbReference type="InterPro" id="IPR000504">
    <property type="entry name" value="RRM_dom"/>
</dbReference>
<proteinExistence type="predicted"/>
<dbReference type="Gene3D" id="1.10.1410.10">
    <property type="match status" value="1"/>
</dbReference>
<gene>
    <name evidence="5" type="ORF">ONE63_007222</name>
</gene>
<accession>A0AAV7XTY9</accession>
<dbReference type="GO" id="GO:1990817">
    <property type="term" value="F:poly(A) RNA polymerase activity"/>
    <property type="evidence" value="ECO:0007669"/>
    <property type="project" value="TreeGrafter"/>
</dbReference>
<dbReference type="GO" id="GO:0031123">
    <property type="term" value="P:RNA 3'-end processing"/>
    <property type="evidence" value="ECO:0007669"/>
    <property type="project" value="TreeGrafter"/>
</dbReference>
<dbReference type="PROSITE" id="PS50102">
    <property type="entry name" value="RRM"/>
    <property type="match status" value="1"/>
</dbReference>
<dbReference type="AlphaFoldDB" id="A0AAV7XTY9"/>
<dbReference type="Pfam" id="PF22600">
    <property type="entry name" value="MTPAP-like_central"/>
    <property type="match status" value="1"/>
</dbReference>
<dbReference type="InterPro" id="IPR035979">
    <property type="entry name" value="RBD_domain_sf"/>
</dbReference>
<evidence type="ECO:0000256" key="1">
    <source>
        <dbReference type="ARBA" id="ARBA00022884"/>
    </source>
</evidence>
<dbReference type="SMART" id="SM00451">
    <property type="entry name" value="ZnF_U1"/>
    <property type="match status" value="1"/>
</dbReference>
<protein>
    <recommendedName>
        <fullName evidence="4">RRM domain-containing protein</fullName>
    </recommendedName>
</protein>
<dbReference type="CDD" id="cd05402">
    <property type="entry name" value="NT_PAP_TUTase"/>
    <property type="match status" value="1"/>
</dbReference>
<dbReference type="Pfam" id="PF00076">
    <property type="entry name" value="RRM_1"/>
    <property type="match status" value="1"/>
</dbReference>
<dbReference type="InterPro" id="IPR012677">
    <property type="entry name" value="Nucleotide-bd_a/b_plait_sf"/>
</dbReference>
<feature type="region of interest" description="Disordered" evidence="3">
    <location>
        <begin position="116"/>
        <end position="142"/>
    </location>
</feature>
<evidence type="ECO:0000259" key="4">
    <source>
        <dbReference type="PROSITE" id="PS50102"/>
    </source>
</evidence>